<evidence type="ECO:0000259" key="1">
    <source>
        <dbReference type="Pfam" id="PF20150"/>
    </source>
</evidence>
<evidence type="ECO:0000313" key="3">
    <source>
        <dbReference type="Proteomes" id="UP001224890"/>
    </source>
</evidence>
<dbReference type="EMBL" id="JAHMHR010000005">
    <property type="protein sequence ID" value="KAK1690998.1"/>
    <property type="molecule type" value="Genomic_DNA"/>
</dbReference>
<name>A0AAJ0AW99_9PEZI</name>
<dbReference type="RefSeq" id="XP_060434693.1">
    <property type="nucleotide sequence ID" value="XM_060571788.1"/>
</dbReference>
<comment type="caution">
    <text evidence="2">The sequence shown here is derived from an EMBL/GenBank/DDBJ whole genome shotgun (WGS) entry which is preliminary data.</text>
</comment>
<accession>A0AAJ0AW99</accession>
<reference evidence="2" key="1">
    <citation type="submission" date="2021-06" db="EMBL/GenBank/DDBJ databases">
        <title>Comparative genomics, transcriptomics and evolutionary studies reveal genomic signatures of adaptation to plant cell wall in hemibiotrophic fungi.</title>
        <authorList>
            <consortium name="DOE Joint Genome Institute"/>
            <person name="Baroncelli R."/>
            <person name="Diaz J.F."/>
            <person name="Benocci T."/>
            <person name="Peng M."/>
            <person name="Battaglia E."/>
            <person name="Haridas S."/>
            <person name="Andreopoulos W."/>
            <person name="Labutti K."/>
            <person name="Pangilinan J."/>
            <person name="Floch G.L."/>
            <person name="Makela M.R."/>
            <person name="Henrissat B."/>
            <person name="Grigoriev I.V."/>
            <person name="Crouch J.A."/>
            <person name="De Vries R.P."/>
            <person name="Sukno S.A."/>
            <person name="Thon M.R."/>
        </authorList>
    </citation>
    <scope>NUCLEOTIDE SEQUENCE</scope>
    <source>
        <strain evidence="2">CBS 193.32</strain>
    </source>
</reference>
<dbReference type="InterPro" id="IPR045518">
    <property type="entry name" value="2EXR"/>
</dbReference>
<proteinExistence type="predicted"/>
<gene>
    <name evidence="2" type="ORF">BDP55DRAFT_627675</name>
</gene>
<feature type="domain" description="2EXR" evidence="1">
    <location>
        <begin position="83"/>
        <end position="165"/>
    </location>
</feature>
<dbReference type="Pfam" id="PF20150">
    <property type="entry name" value="2EXR"/>
    <property type="match status" value="1"/>
</dbReference>
<sequence length="261" mass="29808">MDEPVELVKSLTDSLELCVKKEGPAEEVCRVNDLQETQESLDSIMSLQIKIMKRQAAMVLSRQKATAMPSKGQELGSPSVTGFPKFRRLPVESRKLIWIMVLPDRRVLEAPEAGYHEIYKRFRAPVIRAVCKEAWEVTEENGLFAMGSESTGVGGTWFKPQKDVVILEENFSLGPLAECCPEIIAIDRTFIEDFKDLKRILRGVVEFLFCRKVIILFRTADNSKYKDGAAPKLFNLQPHELIWSPYTDDRPVIPDRHFDYT</sequence>
<organism evidence="2 3">
    <name type="scientific">Colletotrichum godetiae</name>
    <dbReference type="NCBI Taxonomy" id="1209918"/>
    <lineage>
        <taxon>Eukaryota</taxon>
        <taxon>Fungi</taxon>
        <taxon>Dikarya</taxon>
        <taxon>Ascomycota</taxon>
        <taxon>Pezizomycotina</taxon>
        <taxon>Sordariomycetes</taxon>
        <taxon>Hypocreomycetidae</taxon>
        <taxon>Glomerellales</taxon>
        <taxon>Glomerellaceae</taxon>
        <taxon>Colletotrichum</taxon>
        <taxon>Colletotrichum acutatum species complex</taxon>
    </lineage>
</organism>
<dbReference type="AlphaFoldDB" id="A0AAJ0AW99"/>
<protein>
    <recommendedName>
        <fullName evidence="1">2EXR domain-containing protein</fullName>
    </recommendedName>
</protein>
<keyword evidence="3" id="KW-1185">Reference proteome</keyword>
<dbReference type="GeneID" id="85456314"/>
<evidence type="ECO:0000313" key="2">
    <source>
        <dbReference type="EMBL" id="KAK1690998.1"/>
    </source>
</evidence>
<dbReference type="Proteomes" id="UP001224890">
    <property type="component" value="Unassembled WGS sequence"/>
</dbReference>